<evidence type="ECO:0000313" key="3">
    <source>
        <dbReference type="Proteomes" id="UP000265955"/>
    </source>
</evidence>
<evidence type="ECO:0000256" key="1">
    <source>
        <dbReference type="SAM" id="Phobius"/>
    </source>
</evidence>
<reference evidence="3" key="1">
    <citation type="submission" date="2018-09" db="EMBL/GenBank/DDBJ databases">
        <authorList>
            <person name="Zhu H."/>
        </authorList>
    </citation>
    <scope>NUCLEOTIDE SEQUENCE [LARGE SCALE GENOMIC DNA]</scope>
    <source>
        <strain evidence="3">K1R23-30</strain>
    </source>
</reference>
<keyword evidence="3" id="KW-1185">Reference proteome</keyword>
<gene>
    <name evidence="2" type="ORF">D3871_17205</name>
</gene>
<feature type="transmembrane region" description="Helical" evidence="1">
    <location>
        <begin position="15"/>
        <end position="35"/>
    </location>
</feature>
<dbReference type="AlphaFoldDB" id="A0A3A3G4R8"/>
<evidence type="ECO:0000313" key="2">
    <source>
        <dbReference type="EMBL" id="RJF95190.1"/>
    </source>
</evidence>
<accession>A0A3A3G4R8</accession>
<protein>
    <submittedName>
        <fullName evidence="2">Uncharacterized protein</fullName>
    </submittedName>
</protein>
<keyword evidence="1" id="KW-1133">Transmembrane helix</keyword>
<proteinExistence type="predicted"/>
<comment type="caution">
    <text evidence="2">The sequence shown here is derived from an EMBL/GenBank/DDBJ whole genome shotgun (WGS) entry which is preliminary data.</text>
</comment>
<dbReference type="OrthoDB" id="8778721at2"/>
<sequence length="89" mass="9792">MSPHSLEEFLQRKDVRFALAIVCGFLCGQGIYLLMYATSGAEAMRGGGELLLWGSLAWSNLLRLHDATMPNIRFALYVGAGLIVASWLM</sequence>
<keyword evidence="1" id="KW-0812">Transmembrane</keyword>
<dbReference type="EMBL" id="QYUO01000002">
    <property type="protein sequence ID" value="RJF95190.1"/>
    <property type="molecule type" value="Genomic_DNA"/>
</dbReference>
<name>A0A3A3G4R8_9BURK</name>
<keyword evidence="1" id="KW-0472">Membrane</keyword>
<dbReference type="Proteomes" id="UP000265955">
    <property type="component" value="Unassembled WGS sequence"/>
</dbReference>
<dbReference type="RefSeq" id="WP_119770341.1">
    <property type="nucleotide sequence ID" value="NZ_QYUO01000002.1"/>
</dbReference>
<feature type="transmembrane region" description="Helical" evidence="1">
    <location>
        <begin position="71"/>
        <end position="88"/>
    </location>
</feature>
<organism evidence="2 3">
    <name type="scientific">Noviherbaspirillum saxi</name>
    <dbReference type="NCBI Taxonomy" id="2320863"/>
    <lineage>
        <taxon>Bacteria</taxon>
        <taxon>Pseudomonadati</taxon>
        <taxon>Pseudomonadota</taxon>
        <taxon>Betaproteobacteria</taxon>
        <taxon>Burkholderiales</taxon>
        <taxon>Oxalobacteraceae</taxon>
        <taxon>Noviherbaspirillum</taxon>
    </lineage>
</organism>